<dbReference type="Proteomes" id="UP000632125">
    <property type="component" value="Unassembled WGS sequence"/>
</dbReference>
<dbReference type="InterPro" id="IPR027417">
    <property type="entry name" value="P-loop_NTPase"/>
</dbReference>
<feature type="transmembrane region" description="Helical" evidence="8">
    <location>
        <begin position="21"/>
        <end position="49"/>
    </location>
</feature>
<dbReference type="Pfam" id="PF00005">
    <property type="entry name" value="ABC_tran"/>
    <property type="match status" value="1"/>
</dbReference>
<gene>
    <name evidence="11" type="ORF">IDH41_00090</name>
</gene>
<dbReference type="SUPFAM" id="SSF52540">
    <property type="entry name" value="P-loop containing nucleoside triphosphate hydrolases"/>
    <property type="match status" value="1"/>
</dbReference>
<feature type="transmembrane region" description="Helical" evidence="8">
    <location>
        <begin position="285"/>
        <end position="306"/>
    </location>
</feature>
<dbReference type="SUPFAM" id="SSF90123">
    <property type="entry name" value="ABC transporter transmembrane region"/>
    <property type="match status" value="1"/>
</dbReference>
<reference evidence="11" key="1">
    <citation type="submission" date="2020-09" db="EMBL/GenBank/DDBJ databases">
        <title>A novel bacterium of genus Paenibacillus, isolated from South China Sea.</title>
        <authorList>
            <person name="Huang H."/>
            <person name="Mo K."/>
            <person name="Hu Y."/>
        </authorList>
    </citation>
    <scope>NUCLEOTIDE SEQUENCE</scope>
    <source>
        <strain evidence="11">IB182493</strain>
    </source>
</reference>
<dbReference type="GO" id="GO:0005886">
    <property type="term" value="C:plasma membrane"/>
    <property type="evidence" value="ECO:0007669"/>
    <property type="project" value="UniProtKB-SubCell"/>
</dbReference>
<dbReference type="InterPro" id="IPR003439">
    <property type="entry name" value="ABC_transporter-like_ATP-bd"/>
</dbReference>
<dbReference type="GO" id="GO:0140359">
    <property type="term" value="F:ABC-type transporter activity"/>
    <property type="evidence" value="ECO:0007669"/>
    <property type="project" value="InterPro"/>
</dbReference>
<feature type="transmembrane region" description="Helical" evidence="8">
    <location>
        <begin position="167"/>
        <end position="188"/>
    </location>
</feature>
<name>A0A927H355_9BACL</name>
<dbReference type="GO" id="GO:0034040">
    <property type="term" value="F:ATPase-coupled lipid transmembrane transporter activity"/>
    <property type="evidence" value="ECO:0007669"/>
    <property type="project" value="TreeGrafter"/>
</dbReference>
<comment type="caution">
    <text evidence="11">The sequence shown here is derived from an EMBL/GenBank/DDBJ whole genome shotgun (WGS) entry which is preliminary data.</text>
</comment>
<keyword evidence="4" id="KW-0547">Nucleotide-binding</keyword>
<evidence type="ECO:0000256" key="3">
    <source>
        <dbReference type="ARBA" id="ARBA00022692"/>
    </source>
</evidence>
<dbReference type="InterPro" id="IPR036640">
    <property type="entry name" value="ABC1_TM_sf"/>
</dbReference>
<keyword evidence="12" id="KW-1185">Reference proteome</keyword>
<dbReference type="InterPro" id="IPR011527">
    <property type="entry name" value="ABC1_TM_dom"/>
</dbReference>
<comment type="subcellular location">
    <subcellularLocation>
        <location evidence="1">Cell membrane</location>
        <topology evidence="1">Multi-pass membrane protein</topology>
    </subcellularLocation>
</comment>
<dbReference type="Gene3D" id="3.40.50.300">
    <property type="entry name" value="P-loop containing nucleotide triphosphate hydrolases"/>
    <property type="match status" value="1"/>
</dbReference>
<evidence type="ECO:0000256" key="8">
    <source>
        <dbReference type="SAM" id="Phobius"/>
    </source>
</evidence>
<evidence type="ECO:0000313" key="12">
    <source>
        <dbReference type="Proteomes" id="UP000632125"/>
    </source>
</evidence>
<accession>A0A927H355</accession>
<evidence type="ECO:0000256" key="5">
    <source>
        <dbReference type="ARBA" id="ARBA00022840"/>
    </source>
</evidence>
<feature type="domain" description="ABC transporter" evidence="9">
    <location>
        <begin position="348"/>
        <end position="584"/>
    </location>
</feature>
<feature type="transmembrane region" description="Helical" evidence="8">
    <location>
        <begin position="257"/>
        <end position="279"/>
    </location>
</feature>
<evidence type="ECO:0000256" key="2">
    <source>
        <dbReference type="ARBA" id="ARBA00022448"/>
    </source>
</evidence>
<dbReference type="FunFam" id="3.40.50.300:FF:000287">
    <property type="entry name" value="Multidrug ABC transporter ATP-binding protein"/>
    <property type="match status" value="1"/>
</dbReference>
<sequence length="605" mass="67127">MKAGNKQGIARLLELAGEKKGLLVWSGLLSAASVLMKLVPYLAVYFIIAELLRHDQDMASIDGGYVIRWAVWGVTGMVLGYVLMYFGGMCSHIAAFRILYQIRVKLSDHLGRLPLGFFSKNATGKLKKNMEMDVERIELFIAHQLPDLISTAAMIAAMFIVMLCLNVWLALACIIPIVIGFTVQYSMMAGDKAKRGMREYFDSLENINSSAIQYVRGMPAIKMFGQTVHSFRQFHEDIVRYRDFSLKYADHFQNGYVSYKVIVLSLATFVLPAGLFILSRDPDNMAFARTLMFFLVLVPGVASPIFKLNSFASALNVIVEGVRRIDDILEQEAIAEPDDNERPSSYDVQFHGVGFSYGGTNGVPVLHHMSLTARQGEITALVGPSGSGKSTVAQLIPRFWDVQTGSITIGGVDIRRMKTSELMDTMSFVFQETFLFSDTVYNNIAAGNPAVSWEDVLAAARAAQCHSFIERLPDGYDTRVGEGGVYLSGGEEQRISVARAILKNAPILVLDEATAYSDPENEYQMQLALGELMKGKTVLIIAHRLTTICEADRIIVLKEGRIEETGNHQQLLGRGGLYKSMWDAYTMSAHWQLERVPGREEGLST</sequence>
<evidence type="ECO:0000259" key="9">
    <source>
        <dbReference type="PROSITE" id="PS50893"/>
    </source>
</evidence>
<keyword evidence="6 8" id="KW-1133">Transmembrane helix</keyword>
<dbReference type="FunFam" id="1.20.1560.10:FF:000127">
    <property type="entry name" value="ABC transporter ATP-binding protein"/>
    <property type="match status" value="1"/>
</dbReference>
<dbReference type="GO" id="GO:0016887">
    <property type="term" value="F:ATP hydrolysis activity"/>
    <property type="evidence" value="ECO:0007669"/>
    <property type="project" value="InterPro"/>
</dbReference>
<keyword evidence="2" id="KW-0813">Transport</keyword>
<evidence type="ECO:0000256" key="6">
    <source>
        <dbReference type="ARBA" id="ARBA00022989"/>
    </source>
</evidence>
<keyword evidence="7 8" id="KW-0472">Membrane</keyword>
<feature type="transmembrane region" description="Helical" evidence="8">
    <location>
        <begin position="69"/>
        <end position="96"/>
    </location>
</feature>
<feature type="domain" description="ABC transmembrane type-1" evidence="10">
    <location>
        <begin position="24"/>
        <end position="315"/>
    </location>
</feature>
<dbReference type="PROSITE" id="PS50929">
    <property type="entry name" value="ABC_TM1F"/>
    <property type="match status" value="1"/>
</dbReference>
<dbReference type="EMBL" id="JACXIY010000001">
    <property type="protein sequence ID" value="MBD2866956.1"/>
    <property type="molecule type" value="Genomic_DNA"/>
</dbReference>
<evidence type="ECO:0000256" key="1">
    <source>
        <dbReference type="ARBA" id="ARBA00004651"/>
    </source>
</evidence>
<dbReference type="Gene3D" id="1.20.1560.10">
    <property type="entry name" value="ABC transporter type 1, transmembrane domain"/>
    <property type="match status" value="1"/>
</dbReference>
<dbReference type="PANTHER" id="PTHR24221:SF397">
    <property type="entry name" value="ABC TRANSPORTER, ATP-BINDING TRANSMEMBRANE PROTEIN"/>
    <property type="match status" value="1"/>
</dbReference>
<organism evidence="11 12">
    <name type="scientific">Paenibacillus arenilitoris</name>
    <dbReference type="NCBI Taxonomy" id="2772299"/>
    <lineage>
        <taxon>Bacteria</taxon>
        <taxon>Bacillati</taxon>
        <taxon>Bacillota</taxon>
        <taxon>Bacilli</taxon>
        <taxon>Bacillales</taxon>
        <taxon>Paenibacillaceae</taxon>
        <taxon>Paenibacillus</taxon>
    </lineage>
</organism>
<keyword evidence="5 11" id="KW-0067">ATP-binding</keyword>
<keyword evidence="3 8" id="KW-0812">Transmembrane</keyword>
<dbReference type="PROSITE" id="PS50893">
    <property type="entry name" value="ABC_TRANSPORTER_2"/>
    <property type="match status" value="1"/>
</dbReference>
<dbReference type="PANTHER" id="PTHR24221">
    <property type="entry name" value="ATP-BINDING CASSETTE SUB-FAMILY B"/>
    <property type="match status" value="1"/>
</dbReference>
<dbReference type="AlphaFoldDB" id="A0A927H355"/>
<evidence type="ECO:0000256" key="7">
    <source>
        <dbReference type="ARBA" id="ARBA00023136"/>
    </source>
</evidence>
<dbReference type="InterPro" id="IPR039421">
    <property type="entry name" value="Type_1_exporter"/>
</dbReference>
<proteinExistence type="predicted"/>
<evidence type="ECO:0000259" key="10">
    <source>
        <dbReference type="PROSITE" id="PS50929"/>
    </source>
</evidence>
<dbReference type="Pfam" id="PF00664">
    <property type="entry name" value="ABC_membrane"/>
    <property type="match status" value="1"/>
</dbReference>
<dbReference type="GO" id="GO:0005524">
    <property type="term" value="F:ATP binding"/>
    <property type="evidence" value="ECO:0007669"/>
    <property type="project" value="UniProtKB-KW"/>
</dbReference>
<dbReference type="SMART" id="SM00382">
    <property type="entry name" value="AAA"/>
    <property type="match status" value="1"/>
</dbReference>
<dbReference type="InterPro" id="IPR003593">
    <property type="entry name" value="AAA+_ATPase"/>
</dbReference>
<protein>
    <submittedName>
        <fullName evidence="11">ABC transporter ATP-binding protein</fullName>
    </submittedName>
</protein>
<evidence type="ECO:0000256" key="4">
    <source>
        <dbReference type="ARBA" id="ARBA00022741"/>
    </source>
</evidence>
<evidence type="ECO:0000313" key="11">
    <source>
        <dbReference type="EMBL" id="MBD2866956.1"/>
    </source>
</evidence>